<evidence type="ECO:0000256" key="1">
    <source>
        <dbReference type="ARBA" id="ARBA00000381"/>
    </source>
</evidence>
<comment type="similarity">
    <text evidence="3">Belongs to the pseudouridine synthase RluA family.</text>
</comment>
<proteinExistence type="inferred from homology"/>
<keyword evidence="8 13" id="KW-0413">Isomerase</keyword>
<evidence type="ECO:0000256" key="9">
    <source>
        <dbReference type="ARBA" id="ARBA00030705"/>
    </source>
</evidence>
<dbReference type="GO" id="GO:0160141">
    <property type="term" value="F:23S rRNA pseudouridine(955/2504/2580) synthase activity"/>
    <property type="evidence" value="ECO:0007669"/>
    <property type="project" value="UniProtKB-EC"/>
</dbReference>
<dbReference type="SMART" id="SM00363">
    <property type="entry name" value="S4"/>
    <property type="match status" value="1"/>
</dbReference>
<evidence type="ECO:0000256" key="7">
    <source>
        <dbReference type="ARBA" id="ARBA00022884"/>
    </source>
</evidence>
<evidence type="ECO:0000256" key="10">
    <source>
        <dbReference type="ARBA" id="ARBA00031975"/>
    </source>
</evidence>
<keyword evidence="6" id="KW-0698">rRNA processing</keyword>
<evidence type="ECO:0000259" key="12">
    <source>
        <dbReference type="SMART" id="SM00363"/>
    </source>
</evidence>
<feature type="domain" description="RNA-binding S4" evidence="12">
    <location>
        <begin position="23"/>
        <end position="88"/>
    </location>
</feature>
<name>A0A3B1BH11_9ZZZZ</name>
<dbReference type="AlphaFoldDB" id="A0A3B1BH11"/>
<dbReference type="CDD" id="cd00165">
    <property type="entry name" value="S4"/>
    <property type="match status" value="1"/>
</dbReference>
<dbReference type="PANTHER" id="PTHR21600:SF92">
    <property type="entry name" value="RIBOSOMAL LARGE SUBUNIT PSEUDOURIDINE SYNTHASE C"/>
    <property type="match status" value="1"/>
</dbReference>
<keyword evidence="7" id="KW-0694">RNA-binding</keyword>
<dbReference type="EMBL" id="UOFX01000056">
    <property type="protein sequence ID" value="VAX09760.1"/>
    <property type="molecule type" value="Genomic_DNA"/>
</dbReference>
<evidence type="ECO:0000313" key="13">
    <source>
        <dbReference type="EMBL" id="VAX09760.1"/>
    </source>
</evidence>
<dbReference type="NCBIfam" id="TIGR00005">
    <property type="entry name" value="rluA_subfam"/>
    <property type="match status" value="1"/>
</dbReference>
<evidence type="ECO:0000256" key="5">
    <source>
        <dbReference type="ARBA" id="ARBA00017128"/>
    </source>
</evidence>
<dbReference type="GO" id="GO:0003723">
    <property type="term" value="F:RNA binding"/>
    <property type="evidence" value="ECO:0007669"/>
    <property type="project" value="UniProtKB-KW"/>
</dbReference>
<comment type="function">
    <text evidence="2">Responsible for synthesis of pseudouridine from uracil at positions 955, 2504 and 2580 in 23S ribosomal RNA.</text>
</comment>
<dbReference type="InterPro" id="IPR050188">
    <property type="entry name" value="RluA_PseudoU_synthase"/>
</dbReference>
<dbReference type="InterPro" id="IPR020103">
    <property type="entry name" value="PsdUridine_synth_cat_dom_sf"/>
</dbReference>
<dbReference type="PANTHER" id="PTHR21600">
    <property type="entry name" value="MITOCHONDRIAL RNA PSEUDOURIDINE SYNTHASE"/>
    <property type="match status" value="1"/>
</dbReference>
<dbReference type="NCBIfam" id="NF008249">
    <property type="entry name" value="PRK11025.1"/>
    <property type="match status" value="1"/>
</dbReference>
<dbReference type="SUPFAM" id="SSF55174">
    <property type="entry name" value="Alpha-L RNA-binding motif"/>
    <property type="match status" value="1"/>
</dbReference>
<evidence type="ECO:0000256" key="2">
    <source>
        <dbReference type="ARBA" id="ARBA00002876"/>
    </source>
</evidence>
<protein>
    <recommendedName>
        <fullName evidence="5">Ribosomal large subunit pseudouridine synthase C</fullName>
        <ecNumber evidence="4">5.4.99.24</ecNumber>
    </recommendedName>
    <alternativeName>
        <fullName evidence="9">23S rRNA pseudouridine(955/2504/2580) synthase</fullName>
    </alternativeName>
    <alternativeName>
        <fullName evidence="10">rRNA pseudouridylate synthase C</fullName>
    </alternativeName>
    <alternativeName>
        <fullName evidence="11">rRNA-uridine isomerase C</fullName>
    </alternativeName>
</protein>
<comment type="catalytic activity">
    <reaction evidence="1">
        <text>uridine(955/2504/2580) in 23S rRNA = pseudouridine(955/2504/2580) in 23S rRNA</text>
        <dbReference type="Rhea" id="RHEA:42528"/>
        <dbReference type="Rhea" id="RHEA-COMP:10099"/>
        <dbReference type="Rhea" id="RHEA-COMP:10100"/>
        <dbReference type="ChEBI" id="CHEBI:65314"/>
        <dbReference type="ChEBI" id="CHEBI:65315"/>
        <dbReference type="EC" id="5.4.99.24"/>
    </reaction>
</comment>
<dbReference type="GO" id="GO:0000455">
    <property type="term" value="P:enzyme-directed rRNA pseudouridine synthesis"/>
    <property type="evidence" value="ECO:0007669"/>
    <property type="project" value="TreeGrafter"/>
</dbReference>
<reference evidence="13" key="1">
    <citation type="submission" date="2018-06" db="EMBL/GenBank/DDBJ databases">
        <authorList>
            <person name="Zhirakovskaya E."/>
        </authorList>
    </citation>
    <scope>NUCLEOTIDE SEQUENCE</scope>
</reference>
<dbReference type="Gene3D" id="3.10.290.10">
    <property type="entry name" value="RNA-binding S4 domain"/>
    <property type="match status" value="1"/>
</dbReference>
<evidence type="ECO:0000256" key="3">
    <source>
        <dbReference type="ARBA" id="ARBA00010876"/>
    </source>
</evidence>
<evidence type="ECO:0000256" key="6">
    <source>
        <dbReference type="ARBA" id="ARBA00022552"/>
    </source>
</evidence>
<dbReference type="SUPFAM" id="SSF55120">
    <property type="entry name" value="Pseudouridine synthase"/>
    <property type="match status" value="1"/>
</dbReference>
<gene>
    <name evidence="13" type="ORF">MNBD_GAMMA26-1197</name>
</gene>
<sequence>MSDKQRKTSGVTYVEVDDGRHDQRIDNFLLNHLRGVPRSYIYRILRRGEVRVNKGRVKARYRLQEGDSVRIPPVRLPEEKDITKPHEHVLQQLRESVLVDDKRLLALNKPAGIAVHGGSGLSYGVIEALRVLRPDDRQLELAHRLDRETSGCLLVVKKRSALRALHELLRTNQVNKRYIALLAGRWGQNRADVDAPLLKNTLQGGERVVRVNANGKQALTRFHVLERFPNATLVEAKPVTGRTHQIRVHAAHLGHPILGDDKYGEDKANRAVRDLGLRRLFLHAESLRFRWPDEQQEQYLKAPIATELQMVLTKLKSKYAKKL</sequence>
<evidence type="ECO:0000256" key="4">
    <source>
        <dbReference type="ARBA" id="ARBA00012785"/>
    </source>
</evidence>
<dbReference type="InterPro" id="IPR006225">
    <property type="entry name" value="PsdUridine_synth_RluC/D"/>
</dbReference>
<evidence type="ECO:0000256" key="11">
    <source>
        <dbReference type="ARBA" id="ARBA00033053"/>
    </source>
</evidence>
<organism evidence="13">
    <name type="scientific">hydrothermal vent metagenome</name>
    <dbReference type="NCBI Taxonomy" id="652676"/>
    <lineage>
        <taxon>unclassified sequences</taxon>
        <taxon>metagenomes</taxon>
        <taxon>ecological metagenomes</taxon>
    </lineage>
</organism>
<dbReference type="InterPro" id="IPR006145">
    <property type="entry name" value="PsdUridine_synth_RsuA/RluA"/>
</dbReference>
<dbReference type="Pfam" id="PF00849">
    <property type="entry name" value="PseudoU_synth_2"/>
    <property type="match status" value="1"/>
</dbReference>
<dbReference type="Gene3D" id="3.30.2350.10">
    <property type="entry name" value="Pseudouridine synthase"/>
    <property type="match status" value="1"/>
</dbReference>
<dbReference type="PROSITE" id="PS50889">
    <property type="entry name" value="S4"/>
    <property type="match status" value="1"/>
</dbReference>
<dbReference type="PROSITE" id="PS01129">
    <property type="entry name" value="PSI_RLU"/>
    <property type="match status" value="1"/>
</dbReference>
<accession>A0A3B1BH11</accession>
<dbReference type="EC" id="5.4.99.24" evidence="4"/>
<dbReference type="InterPro" id="IPR006224">
    <property type="entry name" value="PsdUridine_synth_RluA-like_CS"/>
</dbReference>
<dbReference type="InterPro" id="IPR036986">
    <property type="entry name" value="S4_RNA-bd_sf"/>
</dbReference>
<evidence type="ECO:0000256" key="8">
    <source>
        <dbReference type="ARBA" id="ARBA00023235"/>
    </source>
</evidence>
<dbReference type="InterPro" id="IPR002942">
    <property type="entry name" value="S4_RNA-bd"/>
</dbReference>
<dbReference type="CDD" id="cd02869">
    <property type="entry name" value="PseudoU_synth_RluA_like"/>
    <property type="match status" value="1"/>
</dbReference>
<dbReference type="Pfam" id="PF01479">
    <property type="entry name" value="S4"/>
    <property type="match status" value="1"/>
</dbReference>